<protein>
    <submittedName>
        <fullName evidence="1">Kinase-like domain-containing protein</fullName>
    </submittedName>
</protein>
<dbReference type="GeneID" id="92050222"/>
<dbReference type="Gene3D" id="3.30.200.20">
    <property type="entry name" value="Phosphorylase Kinase, domain 1"/>
    <property type="match status" value="1"/>
</dbReference>
<dbReference type="EMBL" id="JAQQWN010000009">
    <property type="protein sequence ID" value="KAK8066101.1"/>
    <property type="molecule type" value="Genomic_DNA"/>
</dbReference>
<accession>A0ABR1V4J7</accession>
<evidence type="ECO:0000313" key="2">
    <source>
        <dbReference type="Proteomes" id="UP001433268"/>
    </source>
</evidence>
<dbReference type="InterPro" id="IPR011009">
    <property type="entry name" value="Kinase-like_dom_sf"/>
</dbReference>
<gene>
    <name evidence="1" type="ORF">PG997_012848</name>
</gene>
<dbReference type="Gene3D" id="3.90.1200.10">
    <property type="match status" value="1"/>
</dbReference>
<keyword evidence="2" id="KW-1185">Reference proteome</keyword>
<organism evidence="1 2">
    <name type="scientific">Apiospora hydei</name>
    <dbReference type="NCBI Taxonomy" id="1337664"/>
    <lineage>
        <taxon>Eukaryota</taxon>
        <taxon>Fungi</taxon>
        <taxon>Dikarya</taxon>
        <taxon>Ascomycota</taxon>
        <taxon>Pezizomycotina</taxon>
        <taxon>Sordariomycetes</taxon>
        <taxon>Xylariomycetidae</taxon>
        <taxon>Amphisphaeriales</taxon>
        <taxon>Apiosporaceae</taxon>
        <taxon>Apiospora</taxon>
    </lineage>
</organism>
<name>A0ABR1V4J7_9PEZI</name>
<proteinExistence type="predicted"/>
<comment type="caution">
    <text evidence="1">The sequence shown here is derived from an EMBL/GenBank/DDBJ whole genome shotgun (WGS) entry which is preliminary data.</text>
</comment>
<dbReference type="SUPFAM" id="SSF56112">
    <property type="entry name" value="Protein kinase-like (PK-like)"/>
    <property type="match status" value="1"/>
</dbReference>
<evidence type="ECO:0000313" key="1">
    <source>
        <dbReference type="EMBL" id="KAK8066101.1"/>
    </source>
</evidence>
<sequence>MAATQSEAEIQSKVLRTLEGTPFAATSLVPLSGGTANFIYLADLAQPLDDGVRRVLVKHGEGFLASNPGFQLSTSRCHIEDVCLQALSSSSIGAPTAHSDDGYGYVVRTPKHYPFPEDPNTQIQEYLPKGTNLKAYALKHWSSSPTSSPAAGESTTDVQQTQAHQLGLSLGRWLRAFHDSSELHREELRGAIAKNSAMQSLKHTINFQWLLDRVAQFPDILTEAVPVFEEVKEMAAAELRDESRLQVIHGDFWTGNHSLTIINSILLPNTAPTPQPLEPAEPVPVPLFVVDWEMAQLGLPNLDLGQMLAEMYELWLYKQQRAGLWMMAGFVTGYGPVAAAAAASSEAFALRTAVQLGAHLVCFGTSVPGWGAPEQVREVARAGRDILYHAWCKDRAWFEEGERKDELACLFSTVKGG</sequence>
<reference evidence="1 2" key="1">
    <citation type="submission" date="2023-01" db="EMBL/GenBank/DDBJ databases">
        <title>Analysis of 21 Apiospora genomes using comparative genomics revels a genus with tremendous synthesis potential of carbohydrate active enzymes and secondary metabolites.</title>
        <authorList>
            <person name="Sorensen T."/>
        </authorList>
    </citation>
    <scope>NUCLEOTIDE SEQUENCE [LARGE SCALE GENOMIC DNA]</scope>
    <source>
        <strain evidence="1 2">CBS 114990</strain>
    </source>
</reference>
<dbReference type="RefSeq" id="XP_066662854.1">
    <property type="nucleotide sequence ID" value="XM_066817162.1"/>
</dbReference>
<dbReference type="Proteomes" id="UP001433268">
    <property type="component" value="Unassembled WGS sequence"/>
</dbReference>